<name>A0ABN1GCT0_9ACTN</name>
<keyword evidence="2" id="KW-0472">Membrane</keyword>
<evidence type="ECO:0000313" key="3">
    <source>
        <dbReference type="EMBL" id="GAA0608779.1"/>
    </source>
</evidence>
<feature type="transmembrane region" description="Helical" evidence="2">
    <location>
        <begin position="42"/>
        <end position="63"/>
    </location>
</feature>
<sequence length="185" mass="20240">MTATIDQTEIPEVPEKAATPPDTPARHVSYRRDPSPWRRRDMLICGLLALLGIVGVAVCWFGATEEAVWRQQSGWLVGAIFSTGLVGVAGVLWVLIGLRRVRHGFRDLRRDQRAALGLSRVRGSADHRATDRADETGPIATGDLVTSGQMTRVHRPSCLLLRGKQTTTVPADQIENYGRCGVCNS</sequence>
<evidence type="ECO:0000313" key="4">
    <source>
        <dbReference type="Proteomes" id="UP001500957"/>
    </source>
</evidence>
<gene>
    <name evidence="3" type="ORF">GCM10009547_08430</name>
</gene>
<accession>A0ABN1GCT0</accession>
<keyword evidence="4" id="KW-1185">Reference proteome</keyword>
<dbReference type="Proteomes" id="UP001500957">
    <property type="component" value="Unassembled WGS sequence"/>
</dbReference>
<dbReference type="RefSeq" id="WP_344601936.1">
    <property type="nucleotide sequence ID" value="NZ_BAAAHE010000007.1"/>
</dbReference>
<evidence type="ECO:0000256" key="2">
    <source>
        <dbReference type="SAM" id="Phobius"/>
    </source>
</evidence>
<feature type="transmembrane region" description="Helical" evidence="2">
    <location>
        <begin position="75"/>
        <end position="96"/>
    </location>
</feature>
<organism evidence="3 4">
    <name type="scientific">Sporichthya brevicatena</name>
    <dbReference type="NCBI Taxonomy" id="171442"/>
    <lineage>
        <taxon>Bacteria</taxon>
        <taxon>Bacillati</taxon>
        <taxon>Actinomycetota</taxon>
        <taxon>Actinomycetes</taxon>
        <taxon>Sporichthyales</taxon>
        <taxon>Sporichthyaceae</taxon>
        <taxon>Sporichthya</taxon>
    </lineage>
</organism>
<dbReference type="EMBL" id="BAAAHE010000007">
    <property type="protein sequence ID" value="GAA0608779.1"/>
    <property type="molecule type" value="Genomic_DNA"/>
</dbReference>
<evidence type="ECO:0000256" key="1">
    <source>
        <dbReference type="SAM" id="MobiDB-lite"/>
    </source>
</evidence>
<reference evidence="3 4" key="1">
    <citation type="journal article" date="2019" name="Int. J. Syst. Evol. Microbiol.">
        <title>The Global Catalogue of Microorganisms (GCM) 10K type strain sequencing project: providing services to taxonomists for standard genome sequencing and annotation.</title>
        <authorList>
            <consortium name="The Broad Institute Genomics Platform"/>
            <consortium name="The Broad Institute Genome Sequencing Center for Infectious Disease"/>
            <person name="Wu L."/>
            <person name="Ma J."/>
        </authorList>
    </citation>
    <scope>NUCLEOTIDE SEQUENCE [LARGE SCALE GENOMIC DNA]</scope>
    <source>
        <strain evidence="3 4">JCM 10671</strain>
    </source>
</reference>
<feature type="region of interest" description="Disordered" evidence="1">
    <location>
        <begin position="1"/>
        <end position="32"/>
    </location>
</feature>
<comment type="caution">
    <text evidence="3">The sequence shown here is derived from an EMBL/GenBank/DDBJ whole genome shotgun (WGS) entry which is preliminary data.</text>
</comment>
<keyword evidence="2" id="KW-1133">Transmembrane helix</keyword>
<keyword evidence="2" id="KW-0812">Transmembrane</keyword>
<protein>
    <submittedName>
        <fullName evidence="3">Uncharacterized protein</fullName>
    </submittedName>
</protein>
<proteinExistence type="predicted"/>